<protein>
    <submittedName>
        <fullName evidence="2">Uncharacterized protein</fullName>
    </submittedName>
</protein>
<reference evidence="2" key="1">
    <citation type="submission" date="2020-08" db="EMBL/GenBank/DDBJ databases">
        <title>Multicomponent nature underlies the extraordinary mechanical properties of spider dragline silk.</title>
        <authorList>
            <person name="Kono N."/>
            <person name="Nakamura H."/>
            <person name="Mori M."/>
            <person name="Yoshida Y."/>
            <person name="Ohtoshi R."/>
            <person name="Malay A.D."/>
            <person name="Moran D.A.P."/>
            <person name="Tomita M."/>
            <person name="Numata K."/>
            <person name="Arakawa K."/>
        </authorList>
    </citation>
    <scope>NUCLEOTIDE SEQUENCE</scope>
</reference>
<keyword evidence="3" id="KW-1185">Reference proteome</keyword>
<dbReference type="EMBL" id="BMAW01024732">
    <property type="protein sequence ID" value="GFT89240.1"/>
    <property type="molecule type" value="Genomic_DNA"/>
</dbReference>
<name>A0A8X6Q021_NEPPI</name>
<evidence type="ECO:0000313" key="2">
    <source>
        <dbReference type="EMBL" id="GFT89240.1"/>
    </source>
</evidence>
<feature type="compositionally biased region" description="Polar residues" evidence="1">
    <location>
        <begin position="1"/>
        <end position="16"/>
    </location>
</feature>
<gene>
    <name evidence="2" type="ORF">NPIL_640991</name>
</gene>
<comment type="caution">
    <text evidence="2">The sequence shown here is derived from an EMBL/GenBank/DDBJ whole genome shotgun (WGS) entry which is preliminary data.</text>
</comment>
<dbReference type="Proteomes" id="UP000887013">
    <property type="component" value="Unassembled WGS sequence"/>
</dbReference>
<dbReference type="AlphaFoldDB" id="A0A8X6Q021"/>
<organism evidence="2 3">
    <name type="scientific">Nephila pilipes</name>
    <name type="common">Giant wood spider</name>
    <name type="synonym">Nephila maculata</name>
    <dbReference type="NCBI Taxonomy" id="299642"/>
    <lineage>
        <taxon>Eukaryota</taxon>
        <taxon>Metazoa</taxon>
        <taxon>Ecdysozoa</taxon>
        <taxon>Arthropoda</taxon>
        <taxon>Chelicerata</taxon>
        <taxon>Arachnida</taxon>
        <taxon>Araneae</taxon>
        <taxon>Araneomorphae</taxon>
        <taxon>Entelegynae</taxon>
        <taxon>Araneoidea</taxon>
        <taxon>Nephilidae</taxon>
        <taxon>Nephila</taxon>
    </lineage>
</organism>
<evidence type="ECO:0000313" key="3">
    <source>
        <dbReference type="Proteomes" id="UP000887013"/>
    </source>
</evidence>
<evidence type="ECO:0000256" key="1">
    <source>
        <dbReference type="SAM" id="MobiDB-lite"/>
    </source>
</evidence>
<feature type="non-terminal residue" evidence="2">
    <location>
        <position position="1"/>
    </location>
</feature>
<feature type="region of interest" description="Disordered" evidence="1">
    <location>
        <begin position="1"/>
        <end position="32"/>
    </location>
</feature>
<sequence length="32" mass="3585">LVERNNYLQTEYSKLNNSKDRQSIGGTGIKGT</sequence>
<proteinExistence type="predicted"/>
<accession>A0A8X6Q021</accession>